<name>A0A7X9RZ07_9BACT</name>
<sequence>MRKILKIILYSIPFLYVGLLGPYGDAEEMRNSIQLNFKKTQRLKVEEIMIEDGLLLNVT</sequence>
<organism evidence="2 3">
    <name type="scientific">Flammeovirga aprica JL-4</name>
    <dbReference type="NCBI Taxonomy" id="694437"/>
    <lineage>
        <taxon>Bacteria</taxon>
        <taxon>Pseudomonadati</taxon>
        <taxon>Bacteroidota</taxon>
        <taxon>Cytophagia</taxon>
        <taxon>Cytophagales</taxon>
        <taxon>Flammeovirgaceae</taxon>
        <taxon>Flammeovirga</taxon>
    </lineage>
</organism>
<evidence type="ECO:0000313" key="3">
    <source>
        <dbReference type="Proteomes" id="UP000576082"/>
    </source>
</evidence>
<keyword evidence="3" id="KW-1185">Reference proteome</keyword>
<comment type="caution">
    <text evidence="2">The sequence shown here is derived from an EMBL/GenBank/DDBJ whole genome shotgun (WGS) entry which is preliminary data.</text>
</comment>
<keyword evidence="1" id="KW-0472">Membrane</keyword>
<keyword evidence="1" id="KW-1133">Transmembrane helix</keyword>
<keyword evidence="1" id="KW-0812">Transmembrane</keyword>
<accession>A0A7X9RZ07</accession>
<gene>
    <name evidence="2" type="ORF">HHU12_24910</name>
</gene>
<proteinExistence type="predicted"/>
<reference evidence="2 3" key="1">
    <citation type="submission" date="2020-04" db="EMBL/GenBank/DDBJ databases">
        <title>Flammeovirga sp. SR4, a novel species isolated from seawater.</title>
        <authorList>
            <person name="Wang X."/>
        </authorList>
    </citation>
    <scope>NUCLEOTIDE SEQUENCE [LARGE SCALE GENOMIC DNA]</scope>
    <source>
        <strain evidence="2 3">ATCC 23126</strain>
    </source>
</reference>
<feature type="transmembrane region" description="Helical" evidence="1">
    <location>
        <begin position="7"/>
        <end position="24"/>
    </location>
</feature>
<evidence type="ECO:0000313" key="2">
    <source>
        <dbReference type="EMBL" id="NME71229.1"/>
    </source>
</evidence>
<dbReference type="AlphaFoldDB" id="A0A7X9RZ07"/>
<protein>
    <submittedName>
        <fullName evidence="2">Uncharacterized protein</fullName>
    </submittedName>
</protein>
<dbReference type="RefSeq" id="WP_169659450.1">
    <property type="nucleotide sequence ID" value="NZ_JABANE010000090.1"/>
</dbReference>
<dbReference type="Proteomes" id="UP000576082">
    <property type="component" value="Unassembled WGS sequence"/>
</dbReference>
<evidence type="ECO:0000256" key="1">
    <source>
        <dbReference type="SAM" id="Phobius"/>
    </source>
</evidence>
<dbReference type="EMBL" id="JABANE010000090">
    <property type="protein sequence ID" value="NME71229.1"/>
    <property type="molecule type" value="Genomic_DNA"/>
</dbReference>